<protein>
    <submittedName>
        <fullName evidence="2">Uncharacterized protein</fullName>
    </submittedName>
</protein>
<feature type="compositionally biased region" description="Polar residues" evidence="1">
    <location>
        <begin position="22"/>
        <end position="50"/>
    </location>
</feature>
<gene>
    <name evidence="2" type="ORF">K435DRAFT_874910</name>
</gene>
<evidence type="ECO:0000313" key="2">
    <source>
        <dbReference type="EMBL" id="THU79939.1"/>
    </source>
</evidence>
<feature type="region of interest" description="Disordered" evidence="1">
    <location>
        <begin position="1"/>
        <end position="111"/>
    </location>
</feature>
<sequence length="149" mass="16724">MRQSKMKFSKAKGQLRQLFGGSRQSKNNTPATSADNLPQDNPSTVTQDNNIPPVEGNTDNLPQNNSSTLTQAQQNRILPLETTLHSVEQSIPSVVTSPENTESQNKNMSDQERPEIHVFEQASHTKVKNSTINIAGRDLIQNYYYSRHF</sequence>
<evidence type="ECO:0000256" key="1">
    <source>
        <dbReference type="SAM" id="MobiDB-lite"/>
    </source>
</evidence>
<accession>A0A4S8KVJ6</accession>
<dbReference type="EMBL" id="ML179958">
    <property type="protein sequence ID" value="THU79939.1"/>
    <property type="molecule type" value="Genomic_DNA"/>
</dbReference>
<dbReference type="AlphaFoldDB" id="A0A4S8KVJ6"/>
<feature type="compositionally biased region" description="Basic residues" evidence="1">
    <location>
        <begin position="1"/>
        <end position="10"/>
    </location>
</feature>
<reference evidence="2 3" key="1">
    <citation type="journal article" date="2019" name="Nat. Ecol. Evol.">
        <title>Megaphylogeny resolves global patterns of mushroom evolution.</title>
        <authorList>
            <person name="Varga T."/>
            <person name="Krizsan K."/>
            <person name="Foldi C."/>
            <person name="Dima B."/>
            <person name="Sanchez-Garcia M."/>
            <person name="Sanchez-Ramirez S."/>
            <person name="Szollosi G.J."/>
            <person name="Szarkandi J.G."/>
            <person name="Papp V."/>
            <person name="Albert L."/>
            <person name="Andreopoulos W."/>
            <person name="Angelini C."/>
            <person name="Antonin V."/>
            <person name="Barry K.W."/>
            <person name="Bougher N.L."/>
            <person name="Buchanan P."/>
            <person name="Buyck B."/>
            <person name="Bense V."/>
            <person name="Catcheside P."/>
            <person name="Chovatia M."/>
            <person name="Cooper J."/>
            <person name="Damon W."/>
            <person name="Desjardin D."/>
            <person name="Finy P."/>
            <person name="Geml J."/>
            <person name="Haridas S."/>
            <person name="Hughes K."/>
            <person name="Justo A."/>
            <person name="Karasinski D."/>
            <person name="Kautmanova I."/>
            <person name="Kiss B."/>
            <person name="Kocsube S."/>
            <person name="Kotiranta H."/>
            <person name="LaButti K.M."/>
            <person name="Lechner B.E."/>
            <person name="Liimatainen K."/>
            <person name="Lipzen A."/>
            <person name="Lukacs Z."/>
            <person name="Mihaltcheva S."/>
            <person name="Morgado L.N."/>
            <person name="Niskanen T."/>
            <person name="Noordeloos M.E."/>
            <person name="Ohm R.A."/>
            <person name="Ortiz-Santana B."/>
            <person name="Ovrebo C."/>
            <person name="Racz N."/>
            <person name="Riley R."/>
            <person name="Savchenko A."/>
            <person name="Shiryaev A."/>
            <person name="Soop K."/>
            <person name="Spirin V."/>
            <person name="Szebenyi C."/>
            <person name="Tomsovsky M."/>
            <person name="Tulloss R.E."/>
            <person name="Uehling J."/>
            <person name="Grigoriev I.V."/>
            <person name="Vagvolgyi C."/>
            <person name="Papp T."/>
            <person name="Martin F.M."/>
            <person name="Miettinen O."/>
            <person name="Hibbett D.S."/>
            <person name="Nagy L.G."/>
        </authorList>
    </citation>
    <scope>NUCLEOTIDE SEQUENCE [LARGE SCALE GENOMIC DNA]</scope>
    <source>
        <strain evidence="2 3">CBS 962.96</strain>
    </source>
</reference>
<evidence type="ECO:0000313" key="3">
    <source>
        <dbReference type="Proteomes" id="UP000297245"/>
    </source>
</evidence>
<organism evidence="2 3">
    <name type="scientific">Dendrothele bispora (strain CBS 962.96)</name>
    <dbReference type="NCBI Taxonomy" id="1314807"/>
    <lineage>
        <taxon>Eukaryota</taxon>
        <taxon>Fungi</taxon>
        <taxon>Dikarya</taxon>
        <taxon>Basidiomycota</taxon>
        <taxon>Agaricomycotina</taxon>
        <taxon>Agaricomycetes</taxon>
        <taxon>Agaricomycetidae</taxon>
        <taxon>Agaricales</taxon>
        <taxon>Agaricales incertae sedis</taxon>
        <taxon>Dendrothele</taxon>
    </lineage>
</organism>
<feature type="compositionally biased region" description="Polar residues" evidence="1">
    <location>
        <begin position="57"/>
        <end position="76"/>
    </location>
</feature>
<keyword evidence="3" id="KW-1185">Reference proteome</keyword>
<feature type="compositionally biased region" description="Polar residues" evidence="1">
    <location>
        <begin position="83"/>
        <end position="108"/>
    </location>
</feature>
<dbReference type="Proteomes" id="UP000297245">
    <property type="component" value="Unassembled WGS sequence"/>
</dbReference>
<name>A0A4S8KVJ6_DENBC</name>
<proteinExistence type="predicted"/>